<name>A0AAD8PF85_BABGI</name>
<accession>A0AAD8PF85</accession>
<protein>
    <submittedName>
        <fullName evidence="2">Uncharacterized protein</fullName>
    </submittedName>
</protein>
<gene>
    <name evidence="2" type="ORF">BgAZ_101100</name>
</gene>
<feature type="compositionally biased region" description="Polar residues" evidence="1">
    <location>
        <begin position="131"/>
        <end position="143"/>
    </location>
</feature>
<dbReference type="Proteomes" id="UP001230268">
    <property type="component" value="Unassembled WGS sequence"/>
</dbReference>
<dbReference type="AlphaFoldDB" id="A0AAD8PF85"/>
<dbReference type="EMBL" id="JAVEPI010000001">
    <property type="protein sequence ID" value="KAK1444204.1"/>
    <property type="molecule type" value="Genomic_DNA"/>
</dbReference>
<evidence type="ECO:0000313" key="2">
    <source>
        <dbReference type="EMBL" id="KAK1444204.1"/>
    </source>
</evidence>
<feature type="region of interest" description="Disordered" evidence="1">
    <location>
        <begin position="129"/>
        <end position="162"/>
    </location>
</feature>
<keyword evidence="3" id="KW-1185">Reference proteome</keyword>
<reference evidence="2" key="1">
    <citation type="submission" date="2023-08" db="EMBL/GenBank/DDBJ databases">
        <title>Draft sequence of the Babesia gibsoni genome.</title>
        <authorList>
            <person name="Yamagishi J.Y."/>
            <person name="Xuan X.X."/>
        </authorList>
    </citation>
    <scope>NUCLEOTIDE SEQUENCE</scope>
    <source>
        <strain evidence="2">Azabu</strain>
    </source>
</reference>
<evidence type="ECO:0000313" key="3">
    <source>
        <dbReference type="Proteomes" id="UP001230268"/>
    </source>
</evidence>
<comment type="caution">
    <text evidence="2">The sequence shown here is derived from an EMBL/GenBank/DDBJ whole genome shotgun (WGS) entry which is preliminary data.</text>
</comment>
<evidence type="ECO:0000256" key="1">
    <source>
        <dbReference type="SAM" id="MobiDB-lite"/>
    </source>
</evidence>
<organism evidence="2 3">
    <name type="scientific">Babesia gibsoni</name>
    <dbReference type="NCBI Taxonomy" id="33632"/>
    <lineage>
        <taxon>Eukaryota</taxon>
        <taxon>Sar</taxon>
        <taxon>Alveolata</taxon>
        <taxon>Apicomplexa</taxon>
        <taxon>Aconoidasida</taxon>
        <taxon>Piroplasmida</taxon>
        <taxon>Babesiidae</taxon>
        <taxon>Babesia</taxon>
    </lineage>
</organism>
<proteinExistence type="predicted"/>
<feature type="compositionally biased region" description="Basic and acidic residues" evidence="1">
    <location>
        <begin position="144"/>
        <end position="154"/>
    </location>
</feature>
<sequence length="212" mass="24270">MPTIYGVEGANRGPDLPSTQQEWHVFERHFGIWLRDNAHTVTAEEGRPFKKATYECLALGMSSGVAVSVLLNKVMLIKRPFTRRLFSIFTGLYTVALCINYKRRPIYATLLRSPGRVGDAARDILHKTRKQTNVSQSAANAQDNRFDQDTHSVEPGDDYNYGNKKEEFRGDADFAPVNVEEFNERRRASKFKPPVAGKYKTWDDIRRENQNN</sequence>